<organism evidence="3 4">
    <name type="scientific">Biomaibacter acetigenes</name>
    <dbReference type="NCBI Taxonomy" id="2316383"/>
    <lineage>
        <taxon>Bacteria</taxon>
        <taxon>Bacillati</taxon>
        <taxon>Bacillota</taxon>
        <taxon>Clostridia</taxon>
        <taxon>Thermosediminibacterales</taxon>
        <taxon>Tepidanaerobacteraceae</taxon>
        <taxon>Biomaibacter</taxon>
    </lineage>
</organism>
<proteinExistence type="predicted"/>
<dbReference type="SUPFAM" id="SSF55785">
    <property type="entry name" value="PYP-like sensor domain (PAS domain)"/>
    <property type="match status" value="1"/>
</dbReference>
<name>A0A3G2R6A6_9FIRM</name>
<dbReference type="Gene3D" id="1.20.120.520">
    <property type="entry name" value="nmb1532 protein domain like"/>
    <property type="match status" value="1"/>
</dbReference>
<keyword evidence="4" id="KW-1185">Reference proteome</keyword>
<gene>
    <name evidence="3" type="ORF">D2962_10110</name>
</gene>
<dbReference type="Proteomes" id="UP000280960">
    <property type="component" value="Chromosome"/>
</dbReference>
<sequence length="408" mass="47122">MSELIKNREYRINLLREVILDLHKGKSVDEVKERFREIVKDVSHDEVAAMEQALIQEGLPVEETQRLCDVHASVFKDALEKEPEPETIPGHPIHTLKLENQALQELISKEINPRLEALKTAEGDGEFKAAQELKEKMDMLKDIEKHYKKKEELLFPYLEKSGITAPPKVMWGVDDEIRAAVKEAGNLLKDYDPENKTVIVEKVRSAVNRVMEMIFKEEKILFPMALETLTEDEWYEIYKQSPEIGFCLTKPAAEWKPRRVSLEEKQEVIADDRTSGVIRFKTGMLTPGEIELIFNTLPVDITFVDKSDTVKYFSAGKERIFIRTTTVIGRTVQNCHPPVSVHIVEKLLQDFKEGKKDFEEFWLNLQGKMIYIRYFAVRDEKDEYIGTLEVTQDIGGIKALEGEKRLID</sequence>
<feature type="domain" description="Hemerythrin-like" evidence="1">
    <location>
        <begin position="91"/>
        <end position="225"/>
    </location>
</feature>
<dbReference type="GO" id="GO:0005886">
    <property type="term" value="C:plasma membrane"/>
    <property type="evidence" value="ECO:0007669"/>
    <property type="project" value="TreeGrafter"/>
</dbReference>
<dbReference type="EMBL" id="CP033169">
    <property type="protein sequence ID" value="AYO30923.1"/>
    <property type="molecule type" value="Genomic_DNA"/>
</dbReference>
<accession>A0A3G2R6A6</accession>
<evidence type="ECO:0000259" key="1">
    <source>
        <dbReference type="Pfam" id="PF01814"/>
    </source>
</evidence>
<feature type="domain" description="DUF438" evidence="2">
    <location>
        <begin position="15"/>
        <end position="80"/>
    </location>
</feature>
<evidence type="ECO:0000313" key="3">
    <source>
        <dbReference type="EMBL" id="AYO30923.1"/>
    </source>
</evidence>
<dbReference type="KEGG" id="bacg:D2962_10110"/>
<dbReference type="AlphaFoldDB" id="A0A3G2R6A6"/>
<dbReference type="Pfam" id="PF01814">
    <property type="entry name" value="Hemerythrin"/>
    <property type="match status" value="1"/>
</dbReference>
<dbReference type="Pfam" id="PF13596">
    <property type="entry name" value="PAS_10"/>
    <property type="match status" value="1"/>
</dbReference>
<dbReference type="RefSeq" id="WP_122014913.1">
    <property type="nucleotide sequence ID" value="NZ_CP033169.1"/>
</dbReference>
<dbReference type="InterPro" id="IPR007380">
    <property type="entry name" value="DUF438"/>
</dbReference>
<evidence type="ECO:0000259" key="2">
    <source>
        <dbReference type="Pfam" id="PF04282"/>
    </source>
</evidence>
<reference evidence="3 4" key="1">
    <citation type="submission" date="2018-10" db="EMBL/GenBank/DDBJ databases">
        <authorList>
            <person name="Zhang X."/>
        </authorList>
    </citation>
    <scope>NUCLEOTIDE SEQUENCE [LARGE SCALE GENOMIC DNA]</scope>
    <source>
        <strain evidence="3 4">SK-G1</strain>
    </source>
</reference>
<dbReference type="InterPro" id="IPR012312">
    <property type="entry name" value="Hemerythrin-like"/>
</dbReference>
<protein>
    <submittedName>
        <fullName evidence="3">DUF438 domain-containing protein</fullName>
    </submittedName>
</protein>
<dbReference type="PANTHER" id="PTHR39966">
    <property type="entry name" value="BLL2471 PROTEIN-RELATED"/>
    <property type="match status" value="1"/>
</dbReference>
<evidence type="ECO:0000313" key="4">
    <source>
        <dbReference type="Proteomes" id="UP000280960"/>
    </source>
</evidence>
<dbReference type="PANTHER" id="PTHR39966:SF3">
    <property type="entry name" value="DUF438 DOMAIN-CONTAINING PROTEIN"/>
    <property type="match status" value="1"/>
</dbReference>
<dbReference type="InterPro" id="IPR035965">
    <property type="entry name" value="PAS-like_dom_sf"/>
</dbReference>
<dbReference type="Pfam" id="PF04282">
    <property type="entry name" value="DUF438"/>
    <property type="match status" value="1"/>
</dbReference>